<proteinExistence type="inferred from homology"/>
<protein>
    <submittedName>
        <fullName evidence="4">D-alanyl-D-alanine carboxypeptidase/D-alanyl-D-alanine-endopeptidase (Penicillin-binding protein 4)</fullName>
    </submittedName>
</protein>
<dbReference type="InterPro" id="IPR000667">
    <property type="entry name" value="Peptidase_S13"/>
</dbReference>
<dbReference type="RefSeq" id="WP_147301232.1">
    <property type="nucleotide sequence ID" value="NZ_QREH01000001.1"/>
</dbReference>
<dbReference type="SUPFAM" id="SSF56601">
    <property type="entry name" value="beta-lactamase/transpeptidase-like"/>
    <property type="match status" value="1"/>
</dbReference>
<evidence type="ECO:0000256" key="2">
    <source>
        <dbReference type="ARBA" id="ARBA00022801"/>
    </source>
</evidence>
<comment type="caution">
    <text evidence="4">The sequence shown here is derived from an EMBL/GenBank/DDBJ whole genome shotgun (WGS) entry which is preliminary data.</text>
</comment>
<dbReference type="EMBL" id="QREH01000001">
    <property type="protein sequence ID" value="REE04610.1"/>
    <property type="molecule type" value="Genomic_DNA"/>
</dbReference>
<dbReference type="PANTHER" id="PTHR30023">
    <property type="entry name" value="D-ALANYL-D-ALANINE CARBOXYPEPTIDASE"/>
    <property type="match status" value="1"/>
</dbReference>
<dbReference type="Proteomes" id="UP000256727">
    <property type="component" value="Unassembled WGS sequence"/>
</dbReference>
<sequence>MTERPALRRPARAGGPASLTARAARVARVALGAAAATLLAGCTVIPVPTSGTAPGAVASTGISTTTSTTPAGFSQPGQPSSAAASPTTADPSGTAEPLAAASAAATLTEFLDFPDLTPLLVPSPEPEVLAPLLDEALTVQDGSVSAAVRDGLTGELLYDQGADTAVVPASAVKVLTAVAALGVLGPDHRYTTAAVGMPAGPGGTAVVLKAGGDVMLGTGANADEANGRAGLGTLALRTAEALQAQGTTGTVSVQLDDSGYEGPAASPDWSSDIVSSGNASAVQPMATYGGRAVPSRDTDRLHDPALYAAEVFRDQLAAHAQALGLDITLAAETSRVPADSAAAEPTSTESAPTEPASSDPTSPDSTSPEPTSPGTELASVQSAPLAEQMAYMLQTSDNQVAEATGRNLALAAGAPGSFTGAAQTIEKTLAGLEVDTSGMALVDASGLSGENLVSASQLTAAMQVATTAPDLETAVAGLPVAGEQGTLEQRMLGTDAAGNVQAKTGTLSSVASLTGTVKTEDGRTLLFSFVANGQPGVLDNARFAVDRGAVVLAGCGCR</sequence>
<accession>A0A3D9LFJ4</accession>
<dbReference type="NCBIfam" id="TIGR00666">
    <property type="entry name" value="PBP4"/>
    <property type="match status" value="1"/>
</dbReference>
<dbReference type="GO" id="GO:0000270">
    <property type="term" value="P:peptidoglycan metabolic process"/>
    <property type="evidence" value="ECO:0007669"/>
    <property type="project" value="TreeGrafter"/>
</dbReference>
<dbReference type="PRINTS" id="PR00922">
    <property type="entry name" value="DADACBPTASE3"/>
</dbReference>
<reference evidence="4 5" key="1">
    <citation type="submission" date="2018-07" db="EMBL/GenBank/DDBJ databases">
        <title>Sequencing the genomes of 1000 actinobacteria strains.</title>
        <authorList>
            <person name="Klenk H.-P."/>
        </authorList>
    </citation>
    <scope>NUCLEOTIDE SEQUENCE [LARGE SCALE GENOMIC DNA]</scope>
    <source>
        <strain evidence="4 5">DSM 14442</strain>
    </source>
</reference>
<keyword evidence="2" id="KW-0378">Hydrolase</keyword>
<evidence type="ECO:0000256" key="1">
    <source>
        <dbReference type="ARBA" id="ARBA00006096"/>
    </source>
</evidence>
<dbReference type="AlphaFoldDB" id="A0A3D9LFJ4"/>
<evidence type="ECO:0000313" key="4">
    <source>
        <dbReference type="EMBL" id="REE04610.1"/>
    </source>
</evidence>
<organism evidence="4 5">
    <name type="scientific">Citricoccus muralis</name>
    <dbReference type="NCBI Taxonomy" id="169134"/>
    <lineage>
        <taxon>Bacteria</taxon>
        <taxon>Bacillati</taxon>
        <taxon>Actinomycetota</taxon>
        <taxon>Actinomycetes</taxon>
        <taxon>Micrococcales</taxon>
        <taxon>Micrococcaceae</taxon>
        <taxon>Citricoccus</taxon>
    </lineage>
</organism>
<keyword evidence="4" id="KW-0645">Protease</keyword>
<keyword evidence="4" id="KW-0121">Carboxypeptidase</keyword>
<dbReference type="Gene3D" id="3.40.710.10">
    <property type="entry name" value="DD-peptidase/beta-lactamase superfamily"/>
    <property type="match status" value="2"/>
</dbReference>
<dbReference type="Pfam" id="PF02113">
    <property type="entry name" value="Peptidase_S13"/>
    <property type="match status" value="2"/>
</dbReference>
<feature type="region of interest" description="Disordered" evidence="3">
    <location>
        <begin position="336"/>
        <end position="380"/>
    </location>
</feature>
<name>A0A3D9LFJ4_9MICC</name>
<dbReference type="InterPro" id="IPR012338">
    <property type="entry name" value="Beta-lactam/transpept-like"/>
</dbReference>
<evidence type="ECO:0000313" key="5">
    <source>
        <dbReference type="Proteomes" id="UP000256727"/>
    </source>
</evidence>
<feature type="region of interest" description="Disordered" evidence="3">
    <location>
        <begin position="61"/>
        <end position="98"/>
    </location>
</feature>
<keyword evidence="5" id="KW-1185">Reference proteome</keyword>
<feature type="compositionally biased region" description="Low complexity" evidence="3">
    <location>
        <begin position="340"/>
        <end position="373"/>
    </location>
</feature>
<dbReference type="GO" id="GO:0004185">
    <property type="term" value="F:serine-type carboxypeptidase activity"/>
    <property type="evidence" value="ECO:0007669"/>
    <property type="project" value="InterPro"/>
</dbReference>
<comment type="similarity">
    <text evidence="1">Belongs to the peptidase S13 family.</text>
</comment>
<evidence type="ECO:0000256" key="3">
    <source>
        <dbReference type="SAM" id="MobiDB-lite"/>
    </source>
</evidence>
<dbReference type="OrthoDB" id="56883at2"/>
<gene>
    <name evidence="4" type="ORF">C8E99_2450</name>
</gene>
<dbReference type="PANTHER" id="PTHR30023:SF0">
    <property type="entry name" value="PENICILLIN-SENSITIVE CARBOXYPEPTIDASE A"/>
    <property type="match status" value="1"/>
</dbReference>
<dbReference type="GO" id="GO:0006508">
    <property type="term" value="P:proteolysis"/>
    <property type="evidence" value="ECO:0007669"/>
    <property type="project" value="InterPro"/>
</dbReference>